<dbReference type="Pfam" id="PF13383">
    <property type="entry name" value="Methyltransf_22"/>
    <property type="match status" value="1"/>
</dbReference>
<dbReference type="AlphaFoldDB" id="E9GAB9"/>
<dbReference type="InterPro" id="IPR025714">
    <property type="entry name" value="Methyltranfer_dom"/>
</dbReference>
<sequence>MKHLDMLEYIQWTNNATSCKVEQDFGGNVDGKKSVCLDPLVRPEPGNCLVYSFGVNHEWTFDEAMASYGCQVYAFDPMVKQSYNRSDNIHVYNYGLSFKTEISVQNWTVMPLKKLYKMMVPCARTDAHKLPQIRHGRWKFAGMLANVRQLALEVHIEPEGKIEDFRDMVEVLQAVEELGMVRFASNGIPSSHDWYEPLEYEGYLDYDIVWYNGDLIQEKN</sequence>
<dbReference type="STRING" id="6669.E9GAB9"/>
<name>E9GAB9_DAPPU</name>
<protein>
    <recommendedName>
        <fullName evidence="1">Methyltransferase domain-containing protein</fullName>
    </recommendedName>
</protein>
<accession>E9GAB9</accession>
<gene>
    <name evidence="2" type="ORF">DAPPUDRAFT_239885</name>
</gene>
<dbReference type="Proteomes" id="UP000000305">
    <property type="component" value="Unassembled WGS sequence"/>
</dbReference>
<evidence type="ECO:0000313" key="2">
    <source>
        <dbReference type="EMBL" id="EFX83736.1"/>
    </source>
</evidence>
<dbReference type="PhylomeDB" id="E9GAB9"/>
<keyword evidence="3" id="KW-1185">Reference proteome</keyword>
<evidence type="ECO:0000313" key="3">
    <source>
        <dbReference type="Proteomes" id="UP000000305"/>
    </source>
</evidence>
<feature type="domain" description="Methyltransferase" evidence="1">
    <location>
        <begin position="15"/>
        <end position="183"/>
    </location>
</feature>
<dbReference type="InParanoid" id="E9GAB9"/>
<dbReference type="HOGENOM" id="CLU_069223_1_0_1"/>
<dbReference type="OrthoDB" id="10006218at2759"/>
<proteinExistence type="predicted"/>
<organism evidence="2 3">
    <name type="scientific">Daphnia pulex</name>
    <name type="common">Water flea</name>
    <dbReference type="NCBI Taxonomy" id="6669"/>
    <lineage>
        <taxon>Eukaryota</taxon>
        <taxon>Metazoa</taxon>
        <taxon>Ecdysozoa</taxon>
        <taxon>Arthropoda</taxon>
        <taxon>Crustacea</taxon>
        <taxon>Branchiopoda</taxon>
        <taxon>Diplostraca</taxon>
        <taxon>Cladocera</taxon>
        <taxon>Anomopoda</taxon>
        <taxon>Daphniidae</taxon>
        <taxon>Daphnia</taxon>
    </lineage>
</organism>
<dbReference type="OMA" id="WIDEHEW"/>
<dbReference type="PANTHER" id="PTHR32026">
    <property type="entry name" value="METHYLTRANSFERASE-LIKE PROTEIN 24"/>
    <property type="match status" value="1"/>
</dbReference>
<evidence type="ECO:0000259" key="1">
    <source>
        <dbReference type="Pfam" id="PF13383"/>
    </source>
</evidence>
<reference evidence="2 3" key="1">
    <citation type="journal article" date="2011" name="Science">
        <title>The ecoresponsive genome of Daphnia pulex.</title>
        <authorList>
            <person name="Colbourne J.K."/>
            <person name="Pfrender M.E."/>
            <person name="Gilbert D."/>
            <person name="Thomas W.K."/>
            <person name="Tucker A."/>
            <person name="Oakley T.H."/>
            <person name="Tokishita S."/>
            <person name="Aerts A."/>
            <person name="Arnold G.J."/>
            <person name="Basu M.K."/>
            <person name="Bauer D.J."/>
            <person name="Caceres C.E."/>
            <person name="Carmel L."/>
            <person name="Casola C."/>
            <person name="Choi J.H."/>
            <person name="Detter J.C."/>
            <person name="Dong Q."/>
            <person name="Dusheyko S."/>
            <person name="Eads B.D."/>
            <person name="Frohlich T."/>
            <person name="Geiler-Samerotte K.A."/>
            <person name="Gerlach D."/>
            <person name="Hatcher P."/>
            <person name="Jogdeo S."/>
            <person name="Krijgsveld J."/>
            <person name="Kriventseva E.V."/>
            <person name="Kultz D."/>
            <person name="Laforsch C."/>
            <person name="Lindquist E."/>
            <person name="Lopez J."/>
            <person name="Manak J.R."/>
            <person name="Muller J."/>
            <person name="Pangilinan J."/>
            <person name="Patwardhan R.P."/>
            <person name="Pitluck S."/>
            <person name="Pritham E.J."/>
            <person name="Rechtsteiner A."/>
            <person name="Rho M."/>
            <person name="Rogozin I.B."/>
            <person name="Sakarya O."/>
            <person name="Salamov A."/>
            <person name="Schaack S."/>
            <person name="Shapiro H."/>
            <person name="Shiga Y."/>
            <person name="Skalitzky C."/>
            <person name="Smith Z."/>
            <person name="Souvorov A."/>
            <person name="Sung W."/>
            <person name="Tang Z."/>
            <person name="Tsuchiya D."/>
            <person name="Tu H."/>
            <person name="Vos H."/>
            <person name="Wang M."/>
            <person name="Wolf Y.I."/>
            <person name="Yamagata H."/>
            <person name="Yamada T."/>
            <person name="Ye Y."/>
            <person name="Shaw J.R."/>
            <person name="Andrews J."/>
            <person name="Crease T.J."/>
            <person name="Tang H."/>
            <person name="Lucas S.M."/>
            <person name="Robertson H.M."/>
            <person name="Bork P."/>
            <person name="Koonin E.V."/>
            <person name="Zdobnov E.M."/>
            <person name="Grigoriev I.V."/>
            <person name="Lynch M."/>
            <person name="Boore J.L."/>
        </authorList>
    </citation>
    <scope>NUCLEOTIDE SEQUENCE [LARGE SCALE GENOMIC DNA]</scope>
</reference>
<dbReference type="EMBL" id="GL732536">
    <property type="protein sequence ID" value="EFX83736.1"/>
    <property type="molecule type" value="Genomic_DNA"/>
</dbReference>
<dbReference type="PANTHER" id="PTHR32026:SF10">
    <property type="entry name" value="METHYLTRANSFERASE-LIKE PROTEIN 24-RELATED"/>
    <property type="match status" value="1"/>
</dbReference>
<dbReference type="KEGG" id="dpx:DAPPUDRAFT_239885"/>
<dbReference type="InterPro" id="IPR026913">
    <property type="entry name" value="METTL24"/>
</dbReference>